<comment type="caution">
    <text evidence="2">The sequence shown here is derived from an EMBL/GenBank/DDBJ whole genome shotgun (WGS) entry which is preliminary data.</text>
</comment>
<accession>A0A8B6MD07</accession>
<dbReference type="EMBL" id="CABFMQ020000131">
    <property type="protein sequence ID" value="VTZ52208.1"/>
    <property type="molecule type" value="Genomic_DNA"/>
</dbReference>
<dbReference type="Pfam" id="PF13358">
    <property type="entry name" value="DDE_3"/>
    <property type="match status" value="1"/>
</dbReference>
<evidence type="ECO:0000313" key="3">
    <source>
        <dbReference type="Proteomes" id="UP000485880"/>
    </source>
</evidence>
<organism evidence="2 3">
    <name type="scientific">Methylocella tundrae</name>
    <dbReference type="NCBI Taxonomy" id="227605"/>
    <lineage>
        <taxon>Bacteria</taxon>
        <taxon>Pseudomonadati</taxon>
        <taxon>Pseudomonadota</taxon>
        <taxon>Alphaproteobacteria</taxon>
        <taxon>Hyphomicrobiales</taxon>
        <taxon>Beijerinckiaceae</taxon>
        <taxon>Methylocella</taxon>
    </lineage>
</organism>
<reference evidence="2 3" key="1">
    <citation type="submission" date="2019-05" db="EMBL/GenBank/DDBJ databases">
        <authorList>
            <person name="Farhan Ul Haque M."/>
        </authorList>
    </citation>
    <scope>NUCLEOTIDE SEQUENCE [LARGE SCALE GENOMIC DNA]</scope>
    <source>
        <strain evidence="2">2</strain>
    </source>
</reference>
<dbReference type="AlphaFoldDB" id="A0A8B6MD07"/>
<gene>
    <name evidence="2" type="ORF">MPC4_70096</name>
</gene>
<evidence type="ECO:0000259" key="1">
    <source>
        <dbReference type="Pfam" id="PF13358"/>
    </source>
</evidence>
<keyword evidence="3" id="KW-1185">Reference proteome</keyword>
<dbReference type="InterPro" id="IPR038717">
    <property type="entry name" value="Tc1-like_DDE_dom"/>
</dbReference>
<evidence type="ECO:0000313" key="2">
    <source>
        <dbReference type="EMBL" id="VTZ52208.1"/>
    </source>
</evidence>
<protein>
    <recommendedName>
        <fullName evidence="1">Tc1-like transposase DDE domain-containing protein</fullName>
    </recommendedName>
</protein>
<sequence>MAARPSTAGTTAASSATRIAHPKFQCRSIFKCQLDLEPERLVFFDETWASTNMARLRGGALKGERLRAAIPHGHWKTTTFVAGLRLSGMASPMVLDEPINRDAFQAYVDQILVPELNLGDVVIMDDLGSHKGQPYAPRSGRPARACSSCHPTVRTSIQSRTPFPSSKRICEWRPSEPLMVFGAGSETSSISSRRKIAQTSSPLQDMIRILVSRYSFIPGDC</sequence>
<dbReference type="Proteomes" id="UP000485880">
    <property type="component" value="Unassembled WGS sequence"/>
</dbReference>
<proteinExistence type="predicted"/>
<name>A0A8B6MD07_METTU</name>
<feature type="domain" description="Tc1-like transposase DDE" evidence="1">
    <location>
        <begin position="40"/>
        <end position="132"/>
    </location>
</feature>